<protein>
    <submittedName>
        <fullName evidence="1">Uncharacterized protein</fullName>
    </submittedName>
</protein>
<reference evidence="1 2" key="1">
    <citation type="submission" date="2024-04" db="EMBL/GenBank/DDBJ databases">
        <authorList>
            <person name="Fracassetti M."/>
        </authorList>
    </citation>
    <scope>NUCLEOTIDE SEQUENCE [LARGE SCALE GENOMIC DNA]</scope>
</reference>
<proteinExistence type="predicted"/>
<sequence length="66" mass="7325">MLSSCCGRTGRLELHGVLPLKVPQLFQEFLERRAAGWITAILGFTKPKITGHNTLDSSITTTEILR</sequence>
<dbReference type="Proteomes" id="UP001497516">
    <property type="component" value="Chromosome 9"/>
</dbReference>
<evidence type="ECO:0000313" key="1">
    <source>
        <dbReference type="EMBL" id="CAL1413052.1"/>
    </source>
</evidence>
<dbReference type="EMBL" id="OZ034822">
    <property type="protein sequence ID" value="CAL1413052.1"/>
    <property type="molecule type" value="Genomic_DNA"/>
</dbReference>
<evidence type="ECO:0000313" key="2">
    <source>
        <dbReference type="Proteomes" id="UP001497516"/>
    </source>
</evidence>
<keyword evidence="2" id="KW-1185">Reference proteome</keyword>
<name>A0AAV2GRV7_9ROSI</name>
<gene>
    <name evidence="1" type="ORF">LTRI10_LOCUS52306</name>
</gene>
<organism evidence="1 2">
    <name type="scientific">Linum trigynum</name>
    <dbReference type="NCBI Taxonomy" id="586398"/>
    <lineage>
        <taxon>Eukaryota</taxon>
        <taxon>Viridiplantae</taxon>
        <taxon>Streptophyta</taxon>
        <taxon>Embryophyta</taxon>
        <taxon>Tracheophyta</taxon>
        <taxon>Spermatophyta</taxon>
        <taxon>Magnoliopsida</taxon>
        <taxon>eudicotyledons</taxon>
        <taxon>Gunneridae</taxon>
        <taxon>Pentapetalae</taxon>
        <taxon>rosids</taxon>
        <taxon>fabids</taxon>
        <taxon>Malpighiales</taxon>
        <taxon>Linaceae</taxon>
        <taxon>Linum</taxon>
    </lineage>
</organism>
<accession>A0AAV2GRV7</accession>
<dbReference type="AlphaFoldDB" id="A0AAV2GRV7"/>